<evidence type="ECO:0000313" key="3">
    <source>
        <dbReference type="Proteomes" id="UP000828390"/>
    </source>
</evidence>
<evidence type="ECO:0000256" key="1">
    <source>
        <dbReference type="SAM" id="MobiDB-lite"/>
    </source>
</evidence>
<sequence>MSEGSALDNHADGASVEHEKTFQMSAACKTLANVRINAVDSLADSNCSNKTRMDHTNTLTVATASSEKTQQTHKASHAHERDLSNSKCGT</sequence>
<evidence type="ECO:0000313" key="2">
    <source>
        <dbReference type="EMBL" id="KAH3699683.1"/>
    </source>
</evidence>
<protein>
    <submittedName>
        <fullName evidence="2">Uncharacterized protein</fullName>
    </submittedName>
</protein>
<accession>A0A9D3YJ08</accession>
<dbReference type="Proteomes" id="UP000828390">
    <property type="component" value="Unassembled WGS sequence"/>
</dbReference>
<dbReference type="AlphaFoldDB" id="A0A9D3YJ08"/>
<feature type="region of interest" description="Disordered" evidence="1">
    <location>
        <begin position="62"/>
        <end position="90"/>
    </location>
</feature>
<gene>
    <name evidence="2" type="ORF">DPMN_074643</name>
</gene>
<keyword evidence="3" id="KW-1185">Reference proteome</keyword>
<dbReference type="EMBL" id="JAIWYP010000015">
    <property type="protein sequence ID" value="KAH3699683.1"/>
    <property type="molecule type" value="Genomic_DNA"/>
</dbReference>
<organism evidence="2 3">
    <name type="scientific">Dreissena polymorpha</name>
    <name type="common">Zebra mussel</name>
    <name type="synonym">Mytilus polymorpha</name>
    <dbReference type="NCBI Taxonomy" id="45954"/>
    <lineage>
        <taxon>Eukaryota</taxon>
        <taxon>Metazoa</taxon>
        <taxon>Spiralia</taxon>
        <taxon>Lophotrochozoa</taxon>
        <taxon>Mollusca</taxon>
        <taxon>Bivalvia</taxon>
        <taxon>Autobranchia</taxon>
        <taxon>Heteroconchia</taxon>
        <taxon>Euheterodonta</taxon>
        <taxon>Imparidentia</taxon>
        <taxon>Neoheterodontei</taxon>
        <taxon>Myida</taxon>
        <taxon>Dreissenoidea</taxon>
        <taxon>Dreissenidae</taxon>
        <taxon>Dreissena</taxon>
    </lineage>
</organism>
<reference evidence="2" key="2">
    <citation type="submission" date="2020-11" db="EMBL/GenBank/DDBJ databases">
        <authorList>
            <person name="McCartney M.A."/>
            <person name="Auch B."/>
            <person name="Kono T."/>
            <person name="Mallez S."/>
            <person name="Becker A."/>
            <person name="Gohl D.M."/>
            <person name="Silverstein K.A.T."/>
            <person name="Koren S."/>
            <person name="Bechman K.B."/>
            <person name="Herman A."/>
            <person name="Abrahante J.E."/>
            <person name="Garbe J."/>
        </authorList>
    </citation>
    <scope>NUCLEOTIDE SEQUENCE</scope>
    <source>
        <strain evidence="2">Duluth1</strain>
        <tissue evidence="2">Whole animal</tissue>
    </source>
</reference>
<name>A0A9D3YJ08_DREPO</name>
<comment type="caution">
    <text evidence="2">The sequence shown here is derived from an EMBL/GenBank/DDBJ whole genome shotgun (WGS) entry which is preliminary data.</text>
</comment>
<reference evidence="2" key="1">
    <citation type="journal article" date="2019" name="bioRxiv">
        <title>The Genome of the Zebra Mussel, Dreissena polymorpha: A Resource for Invasive Species Research.</title>
        <authorList>
            <person name="McCartney M.A."/>
            <person name="Auch B."/>
            <person name="Kono T."/>
            <person name="Mallez S."/>
            <person name="Zhang Y."/>
            <person name="Obille A."/>
            <person name="Becker A."/>
            <person name="Abrahante J.E."/>
            <person name="Garbe J."/>
            <person name="Badalamenti J.P."/>
            <person name="Herman A."/>
            <person name="Mangelson H."/>
            <person name="Liachko I."/>
            <person name="Sullivan S."/>
            <person name="Sone E.D."/>
            <person name="Koren S."/>
            <person name="Silverstein K.A.T."/>
            <person name="Beckman K.B."/>
            <person name="Gohl D.M."/>
        </authorList>
    </citation>
    <scope>NUCLEOTIDE SEQUENCE</scope>
    <source>
        <strain evidence="2">Duluth1</strain>
        <tissue evidence="2">Whole animal</tissue>
    </source>
</reference>
<feature type="compositionally biased region" description="Polar residues" evidence="1">
    <location>
        <begin position="62"/>
        <end position="73"/>
    </location>
</feature>
<proteinExistence type="predicted"/>